<keyword evidence="5" id="KW-0206">Cytoskeleton</keyword>
<dbReference type="GO" id="GO:0005516">
    <property type="term" value="F:calmodulin binding"/>
    <property type="evidence" value="ECO:0007669"/>
    <property type="project" value="InterPro"/>
</dbReference>
<evidence type="ECO:0000256" key="6">
    <source>
        <dbReference type="SAM" id="MobiDB-lite"/>
    </source>
</evidence>
<reference evidence="8" key="1">
    <citation type="submission" date="2020-06" db="EMBL/GenBank/DDBJ databases">
        <title>WGS assembly of Ceratodon purpureus strain R40.</title>
        <authorList>
            <person name="Carey S.B."/>
            <person name="Jenkins J."/>
            <person name="Shu S."/>
            <person name="Lovell J.T."/>
            <person name="Sreedasyam A."/>
            <person name="Maumus F."/>
            <person name="Tiley G.P."/>
            <person name="Fernandez-Pozo N."/>
            <person name="Barry K."/>
            <person name="Chen C."/>
            <person name="Wang M."/>
            <person name="Lipzen A."/>
            <person name="Daum C."/>
            <person name="Saski C.A."/>
            <person name="Payton A.C."/>
            <person name="Mcbreen J.C."/>
            <person name="Conrad R.E."/>
            <person name="Kollar L.M."/>
            <person name="Olsson S."/>
            <person name="Huttunen S."/>
            <person name="Landis J.B."/>
            <person name="Wickett N.J."/>
            <person name="Johnson M.G."/>
            <person name="Rensing S.A."/>
            <person name="Grimwood J."/>
            <person name="Schmutz J."/>
            <person name="Mcdaniel S.F."/>
        </authorList>
    </citation>
    <scope>NUCLEOTIDE SEQUENCE</scope>
    <source>
        <strain evidence="8">R40</strain>
    </source>
</reference>
<evidence type="ECO:0000313" key="9">
    <source>
        <dbReference type="Proteomes" id="UP000822688"/>
    </source>
</evidence>
<keyword evidence="3" id="KW-0963">Cytoplasm</keyword>
<dbReference type="Proteomes" id="UP000822688">
    <property type="component" value="Chromosome V"/>
</dbReference>
<dbReference type="InterPro" id="IPR012417">
    <property type="entry name" value="CaM-bd_dom_pln"/>
</dbReference>
<evidence type="ECO:0000256" key="4">
    <source>
        <dbReference type="ARBA" id="ARBA00022701"/>
    </source>
</evidence>
<dbReference type="Pfam" id="PF07839">
    <property type="entry name" value="CaM_binding"/>
    <property type="match status" value="1"/>
</dbReference>
<dbReference type="GO" id="GO:0030295">
    <property type="term" value="F:protein kinase activator activity"/>
    <property type="evidence" value="ECO:0007669"/>
    <property type="project" value="TreeGrafter"/>
</dbReference>
<dbReference type="SMART" id="SM01054">
    <property type="entry name" value="CaM_binding"/>
    <property type="match status" value="1"/>
</dbReference>
<name>A0A8T0HP33_CERPU</name>
<dbReference type="PANTHER" id="PTHR14326">
    <property type="entry name" value="TARGETING PROTEIN FOR XKLP2"/>
    <property type="match status" value="1"/>
</dbReference>
<feature type="region of interest" description="Disordered" evidence="6">
    <location>
        <begin position="204"/>
        <end position="262"/>
    </location>
</feature>
<dbReference type="Pfam" id="PF06886">
    <property type="entry name" value="TPX2"/>
    <property type="match status" value="1"/>
</dbReference>
<gene>
    <name evidence="8" type="ORF">KC19_VG117400</name>
</gene>
<comment type="caution">
    <text evidence="8">The sequence shown here is derived from an EMBL/GenBank/DDBJ whole genome shotgun (WGS) entry which is preliminary data.</text>
</comment>
<evidence type="ECO:0000256" key="2">
    <source>
        <dbReference type="ARBA" id="ARBA00005885"/>
    </source>
</evidence>
<comment type="similarity">
    <text evidence="2">Belongs to the TPX2 family.</text>
</comment>
<evidence type="ECO:0000259" key="7">
    <source>
        <dbReference type="SMART" id="SM01054"/>
    </source>
</evidence>
<evidence type="ECO:0000256" key="3">
    <source>
        <dbReference type="ARBA" id="ARBA00022490"/>
    </source>
</evidence>
<dbReference type="EMBL" id="CM026426">
    <property type="protein sequence ID" value="KAG0572688.1"/>
    <property type="molecule type" value="Genomic_DNA"/>
</dbReference>
<dbReference type="PANTHER" id="PTHR14326:SF58">
    <property type="entry name" value="TPX2 (TARGETING PROTEIN FOR XKLP2) PROTEIN FAMILY"/>
    <property type="match status" value="1"/>
</dbReference>
<organism evidence="8 9">
    <name type="scientific">Ceratodon purpureus</name>
    <name type="common">Fire moss</name>
    <name type="synonym">Dicranum purpureum</name>
    <dbReference type="NCBI Taxonomy" id="3225"/>
    <lineage>
        <taxon>Eukaryota</taxon>
        <taxon>Viridiplantae</taxon>
        <taxon>Streptophyta</taxon>
        <taxon>Embryophyta</taxon>
        <taxon>Bryophyta</taxon>
        <taxon>Bryophytina</taxon>
        <taxon>Bryopsida</taxon>
        <taxon>Dicranidae</taxon>
        <taxon>Pseudoditrichales</taxon>
        <taxon>Ditrichaceae</taxon>
        <taxon>Ceratodon</taxon>
    </lineage>
</organism>
<dbReference type="AlphaFoldDB" id="A0A8T0HP33"/>
<evidence type="ECO:0000313" key="8">
    <source>
        <dbReference type="EMBL" id="KAG0572690.1"/>
    </source>
</evidence>
<dbReference type="InterPro" id="IPR009675">
    <property type="entry name" value="TPX2_fam"/>
</dbReference>
<feature type="compositionally biased region" description="Basic and acidic residues" evidence="6">
    <location>
        <begin position="214"/>
        <end position="223"/>
    </location>
</feature>
<feature type="region of interest" description="Disordered" evidence="6">
    <location>
        <begin position="733"/>
        <end position="757"/>
    </location>
</feature>
<dbReference type="GO" id="GO:0005819">
    <property type="term" value="C:spindle"/>
    <property type="evidence" value="ECO:0007669"/>
    <property type="project" value="InterPro"/>
</dbReference>
<comment type="subcellular location">
    <subcellularLocation>
        <location evidence="1">Cytoplasm</location>
        <location evidence="1">Cytoskeleton</location>
    </subcellularLocation>
</comment>
<feature type="domain" description="Calmodulin-binding" evidence="7">
    <location>
        <begin position="318"/>
        <end position="434"/>
    </location>
</feature>
<sequence>MEVIMSPLQPASKVKEGCYGTASNSAQIVNGFTSENCNPNMLKDTVTLVKCTAKKSSEKSKTAALGDNDLGKFPVRRRLNCDGSAHESGTSGKSPAKAALLKEAGASPDKHFCTLLRCAANNGYAVPGSRQYLKSKRHLLAGWQPPLNSKPKTPASATRCENLGHGCNTDIHEGSEDEHVAEHNEGGVLPTELADINDVRVVDGDITPAGAPKGESHLTESKCHSRKLCQTETPKEAHGKEAHGKEAGADVKDSAESTSLQPALSVSSFKDFNKSRRGISASFPYVSLENSENSEVTQSAGTTSTRNKICEEYLLRVMNSELALLRGDALRASTNTDSDTSMHFIREDMNDSRRVACGSSRPPCRRYVKRGVRRLSSGTASNQFVLLRKQDGLKRKQAEEWMWDTAIKEAVQRLAPRVPGSVNVLVEAFESVQLTEEAVQRVKYKNTAVGRSMLKYSPFLGGCEVVEPDVSHVESIASIKKVQAWDESLASADLVSEVNFDTLRQDDENMAFTPKKLQAWIPQFSSISEPPRMLCRWRATPSDESTSTKDDTLTDEGASFVSGKSRVTGWTCAKKNQARQPHKQNLKRCTSLHPFRLRTEERGAMKDYAFSKRLHEMLEEEKRLRIPLAQGLPWTTEEPAIPQKPPAKEQTKPEGFKFITDARAIERAEFDEYVAERQKQEEFQKSEEERLRQVSEEKEVRRLRREMVPRAQLMPYFDRPFLPRRSCKKLTIPREPKFHLKQSKRPRCIASSNSSAA</sequence>
<evidence type="ECO:0000256" key="5">
    <source>
        <dbReference type="ARBA" id="ARBA00023212"/>
    </source>
</evidence>
<evidence type="ECO:0000256" key="1">
    <source>
        <dbReference type="ARBA" id="ARBA00004245"/>
    </source>
</evidence>
<keyword evidence="9" id="KW-1185">Reference proteome</keyword>
<accession>A0A8T0HP33</accession>
<proteinExistence type="inferred from homology"/>
<dbReference type="GO" id="GO:0060236">
    <property type="term" value="P:regulation of mitotic spindle organization"/>
    <property type="evidence" value="ECO:0007669"/>
    <property type="project" value="InterPro"/>
</dbReference>
<dbReference type="GO" id="GO:0090307">
    <property type="term" value="P:mitotic spindle assembly"/>
    <property type="evidence" value="ECO:0007669"/>
    <property type="project" value="TreeGrafter"/>
</dbReference>
<dbReference type="GO" id="GO:0008017">
    <property type="term" value="F:microtubule binding"/>
    <property type="evidence" value="ECO:0007669"/>
    <property type="project" value="TreeGrafter"/>
</dbReference>
<feature type="compositionally biased region" description="Basic and acidic residues" evidence="6">
    <location>
        <begin position="233"/>
        <end position="255"/>
    </location>
</feature>
<protein>
    <recommendedName>
        <fullName evidence="7">Calmodulin-binding domain-containing protein</fullName>
    </recommendedName>
</protein>
<dbReference type="EMBL" id="CM026426">
    <property type="protein sequence ID" value="KAG0572690.1"/>
    <property type="molecule type" value="Genomic_DNA"/>
</dbReference>
<keyword evidence="4" id="KW-0493">Microtubule</keyword>
<dbReference type="GO" id="GO:0005880">
    <property type="term" value="C:nuclear microtubule"/>
    <property type="evidence" value="ECO:0007669"/>
    <property type="project" value="TreeGrafter"/>
</dbReference>
<dbReference type="InterPro" id="IPR027329">
    <property type="entry name" value="TPX2_C"/>
</dbReference>